<dbReference type="EMBL" id="JACEFO010002577">
    <property type="protein sequence ID" value="KAF8655961.1"/>
    <property type="molecule type" value="Genomic_DNA"/>
</dbReference>
<feature type="region of interest" description="Disordered" evidence="1">
    <location>
        <begin position="769"/>
        <end position="804"/>
    </location>
</feature>
<dbReference type="InterPro" id="IPR025315">
    <property type="entry name" value="DUF4220"/>
</dbReference>
<dbReference type="PANTHER" id="PTHR31325">
    <property type="entry name" value="OS01G0798800 PROTEIN-RELATED"/>
    <property type="match status" value="1"/>
</dbReference>
<dbReference type="Pfam" id="PF04578">
    <property type="entry name" value="DUF594"/>
    <property type="match status" value="1"/>
</dbReference>
<feature type="transmembrane region" description="Helical" evidence="2">
    <location>
        <begin position="340"/>
        <end position="360"/>
    </location>
</feature>
<keyword evidence="5" id="KW-1185">Reference proteome</keyword>
<feature type="transmembrane region" description="Helical" evidence="2">
    <location>
        <begin position="72"/>
        <end position="89"/>
    </location>
</feature>
<accession>A0A835DYH4</accession>
<keyword evidence="2" id="KW-0472">Membrane</keyword>
<organism evidence="4 5">
    <name type="scientific">Digitaria exilis</name>
    <dbReference type="NCBI Taxonomy" id="1010633"/>
    <lineage>
        <taxon>Eukaryota</taxon>
        <taxon>Viridiplantae</taxon>
        <taxon>Streptophyta</taxon>
        <taxon>Embryophyta</taxon>
        <taxon>Tracheophyta</taxon>
        <taxon>Spermatophyta</taxon>
        <taxon>Magnoliopsida</taxon>
        <taxon>Liliopsida</taxon>
        <taxon>Poales</taxon>
        <taxon>Poaceae</taxon>
        <taxon>PACMAD clade</taxon>
        <taxon>Panicoideae</taxon>
        <taxon>Panicodae</taxon>
        <taxon>Paniceae</taxon>
        <taxon>Anthephorinae</taxon>
        <taxon>Digitaria</taxon>
    </lineage>
</organism>
<evidence type="ECO:0000313" key="5">
    <source>
        <dbReference type="Proteomes" id="UP000636709"/>
    </source>
</evidence>
<name>A0A835DYH4_9POAL</name>
<keyword evidence="2" id="KW-1133">Transmembrane helix</keyword>
<evidence type="ECO:0000259" key="3">
    <source>
        <dbReference type="Pfam" id="PF13968"/>
    </source>
</evidence>
<evidence type="ECO:0000313" key="4">
    <source>
        <dbReference type="EMBL" id="KAF8655961.1"/>
    </source>
</evidence>
<dbReference type="Proteomes" id="UP000636709">
    <property type="component" value="Unassembled WGS sequence"/>
</dbReference>
<feature type="domain" description="DUF4220" evidence="3">
    <location>
        <begin position="76"/>
        <end position="474"/>
    </location>
</feature>
<dbReference type="InterPro" id="IPR007658">
    <property type="entry name" value="DUF594"/>
</dbReference>
<dbReference type="AlphaFoldDB" id="A0A835DYH4"/>
<keyword evidence="2" id="KW-0812">Transmembrane</keyword>
<gene>
    <name evidence="4" type="ORF">HU200_060842</name>
</gene>
<comment type="caution">
    <text evidence="4">The sequence shown here is derived from an EMBL/GenBank/DDBJ whole genome shotgun (WGS) entry which is preliminary data.</text>
</comment>
<dbReference type="Pfam" id="PF13968">
    <property type="entry name" value="DUF4220"/>
    <property type="match status" value="1"/>
</dbReference>
<sequence>MVGYRGIGNMEQHLVNATSATLLHKPRDLWKSPRGTVLRIEALAMVAIILSFFLAFFGSCRRWSNRWIVQKGVSAAHVLSLSLGTYSIGLMQSSSVKSEMYPIWAVSLLALSGCIDQVTSYSGLDYKGPLSKMIFQLCLYCGYVLLMSFSTISGVLGKSAICILSVVTFIKGFHRSLALVLPSRTRESFGYSYEVESGALVGNDCETLSVHSSTYLNDKVVTKDGDSIESCKINEMYAGCNDMVRNLPLKISAKDKTTIEDVCLGYSLSHLLQRRFLGLDTVSEMEEKREEFEDSVQEDGRVIDYKGKLKVIEIELAFLYEVFFTSNEYLHFYQAKGASIWALASFIGVCLVGVATAIPGTMASRYHITSSTSPPEAGTVVVETTTADLIITLAILVSLALLQLVQFTRCWTSNWARVAFACKYARDLRYFGAYEEQTKFWRWSMTLRAFVVTRMNWFDTYLWQDKLGQYALVDAIKRRGRGPRGRCCTQDKHLVVFFRFAMTVGVQYLAQVGRELLWGSGNSKSSVPLHDDVKTSVADFLGKIKSRKIGKEWVSLFADNGVPTYSLPYSRRSKSTETTGFTRYVLVWHIATCYCEVAEQEGTNISGGDREMQEKNRRVAKDLSRYFVYLMVSAPELLPRPVGETKTMFNAVVNDDGLRIGGGGLHAAMASERTTIMDEETAISARTFDLGVYFGKLLCNKTEPPPGCTRRRSDDPWKLLALLWVQTLLYAAPYGDVEVHRQRLSQGGEFITHLWALLYHLGIDSWEHKKDTKQQQQQQQQQQHQQEEEDDDEEEDEEEEEEEE</sequence>
<feature type="compositionally biased region" description="Acidic residues" evidence="1">
    <location>
        <begin position="787"/>
        <end position="804"/>
    </location>
</feature>
<feature type="transmembrane region" description="Helical" evidence="2">
    <location>
        <begin position="380"/>
        <end position="402"/>
    </location>
</feature>
<dbReference type="OrthoDB" id="691684at2759"/>
<feature type="transmembrane region" description="Helical" evidence="2">
    <location>
        <begin position="133"/>
        <end position="149"/>
    </location>
</feature>
<proteinExistence type="predicted"/>
<feature type="compositionally biased region" description="Low complexity" evidence="1">
    <location>
        <begin position="774"/>
        <end position="784"/>
    </location>
</feature>
<reference evidence="4" key="1">
    <citation type="submission" date="2020-07" db="EMBL/GenBank/DDBJ databases">
        <title>Genome sequence and genetic diversity analysis of an under-domesticated orphan crop, white fonio (Digitaria exilis).</title>
        <authorList>
            <person name="Bennetzen J.L."/>
            <person name="Chen S."/>
            <person name="Ma X."/>
            <person name="Wang X."/>
            <person name="Yssel A.E.J."/>
            <person name="Chaluvadi S.R."/>
            <person name="Johnson M."/>
            <person name="Gangashetty P."/>
            <person name="Hamidou F."/>
            <person name="Sanogo M.D."/>
            <person name="Zwaenepoel A."/>
            <person name="Wallace J."/>
            <person name="Van De Peer Y."/>
            <person name="Van Deynze A."/>
        </authorList>
    </citation>
    <scope>NUCLEOTIDE SEQUENCE</scope>
    <source>
        <tissue evidence="4">Leaves</tissue>
    </source>
</reference>
<protein>
    <recommendedName>
        <fullName evidence="3">DUF4220 domain-containing protein</fullName>
    </recommendedName>
</protein>
<feature type="transmembrane region" description="Helical" evidence="2">
    <location>
        <begin position="42"/>
        <end position="60"/>
    </location>
</feature>
<evidence type="ECO:0000256" key="2">
    <source>
        <dbReference type="SAM" id="Phobius"/>
    </source>
</evidence>
<evidence type="ECO:0000256" key="1">
    <source>
        <dbReference type="SAM" id="MobiDB-lite"/>
    </source>
</evidence>